<organism evidence="1 2">
    <name type="scientific">Dentiscutata erythropus</name>
    <dbReference type="NCBI Taxonomy" id="1348616"/>
    <lineage>
        <taxon>Eukaryota</taxon>
        <taxon>Fungi</taxon>
        <taxon>Fungi incertae sedis</taxon>
        <taxon>Mucoromycota</taxon>
        <taxon>Glomeromycotina</taxon>
        <taxon>Glomeromycetes</taxon>
        <taxon>Diversisporales</taxon>
        <taxon>Gigasporaceae</taxon>
        <taxon>Dentiscutata</taxon>
    </lineage>
</organism>
<reference evidence="1" key="1">
    <citation type="submission" date="2021-06" db="EMBL/GenBank/DDBJ databases">
        <authorList>
            <person name="Kallberg Y."/>
            <person name="Tangrot J."/>
            <person name="Rosling A."/>
        </authorList>
    </citation>
    <scope>NUCLEOTIDE SEQUENCE</scope>
    <source>
        <strain evidence="1">MA453B</strain>
    </source>
</reference>
<accession>A0A9N9DF56</accession>
<gene>
    <name evidence="1" type="ORF">DERYTH_LOCUS9254</name>
</gene>
<dbReference type="EMBL" id="CAJVPY010005009">
    <property type="protein sequence ID" value="CAG8633206.1"/>
    <property type="molecule type" value="Genomic_DNA"/>
</dbReference>
<keyword evidence="2" id="KW-1185">Reference proteome</keyword>
<protein>
    <submittedName>
        <fullName evidence="1">26808_t:CDS:1</fullName>
    </submittedName>
</protein>
<feature type="non-terminal residue" evidence="1">
    <location>
        <position position="1"/>
    </location>
</feature>
<proteinExistence type="predicted"/>
<evidence type="ECO:0000313" key="2">
    <source>
        <dbReference type="Proteomes" id="UP000789405"/>
    </source>
</evidence>
<sequence length="100" mass="11780">INCLKDIPTLEVCIINEIYYSSDNRRLYCIKEAIKKGLKVEKIPILIKRVTDTNIQYKLDGSYLIINKNKNFNNILVSQYARNSRVVDKKEMKIWDSQII</sequence>
<dbReference type="Proteomes" id="UP000789405">
    <property type="component" value="Unassembled WGS sequence"/>
</dbReference>
<dbReference type="AlphaFoldDB" id="A0A9N9DF56"/>
<name>A0A9N9DF56_9GLOM</name>
<dbReference type="OrthoDB" id="415230at2759"/>
<evidence type="ECO:0000313" key="1">
    <source>
        <dbReference type="EMBL" id="CAG8633206.1"/>
    </source>
</evidence>
<comment type="caution">
    <text evidence="1">The sequence shown here is derived from an EMBL/GenBank/DDBJ whole genome shotgun (WGS) entry which is preliminary data.</text>
</comment>